<dbReference type="GO" id="GO:0004984">
    <property type="term" value="F:olfactory receptor activity"/>
    <property type="evidence" value="ECO:0007669"/>
    <property type="project" value="InterPro"/>
</dbReference>
<evidence type="ECO:0000256" key="6">
    <source>
        <dbReference type="ARBA" id="ARBA00022989"/>
    </source>
</evidence>
<keyword evidence="7 10" id="KW-0472">Membrane</keyword>
<feature type="transmembrane region" description="Helical" evidence="10">
    <location>
        <begin position="301"/>
        <end position="318"/>
    </location>
</feature>
<feature type="transmembrane region" description="Helical" evidence="10">
    <location>
        <begin position="137"/>
        <end position="158"/>
    </location>
</feature>
<dbReference type="GO" id="GO:0005549">
    <property type="term" value="F:odorant binding"/>
    <property type="evidence" value="ECO:0007669"/>
    <property type="project" value="InterPro"/>
</dbReference>
<dbReference type="GO" id="GO:0005886">
    <property type="term" value="C:plasma membrane"/>
    <property type="evidence" value="ECO:0007669"/>
    <property type="project" value="UniProtKB-SubCell"/>
</dbReference>
<evidence type="ECO:0000313" key="11">
    <source>
        <dbReference type="EMBL" id="QHN69091.1"/>
    </source>
</evidence>
<keyword evidence="9 10" id="KW-0807">Transducer</keyword>
<dbReference type="SMR" id="A0A857N387"/>
<dbReference type="Pfam" id="PF02949">
    <property type="entry name" value="7tm_6"/>
    <property type="match status" value="1"/>
</dbReference>
<evidence type="ECO:0000256" key="1">
    <source>
        <dbReference type="ARBA" id="ARBA00004651"/>
    </source>
</evidence>
<evidence type="ECO:0000256" key="5">
    <source>
        <dbReference type="ARBA" id="ARBA00022725"/>
    </source>
</evidence>
<feature type="transmembrane region" description="Helical" evidence="10">
    <location>
        <begin position="264"/>
        <end position="289"/>
    </location>
</feature>
<keyword evidence="6 10" id="KW-1133">Transmembrane helix</keyword>
<keyword evidence="2" id="KW-1003">Cell membrane</keyword>
<feature type="transmembrane region" description="Helical" evidence="10">
    <location>
        <begin position="191"/>
        <end position="216"/>
    </location>
</feature>
<comment type="similarity">
    <text evidence="10">Belongs to the insect chemoreceptor superfamily. Heteromeric odorant receptor channel (TC 1.A.69) family.</text>
</comment>
<evidence type="ECO:0000256" key="4">
    <source>
        <dbReference type="ARBA" id="ARBA00022692"/>
    </source>
</evidence>
<dbReference type="PANTHER" id="PTHR21137:SF35">
    <property type="entry name" value="ODORANT RECEPTOR 19A-RELATED"/>
    <property type="match status" value="1"/>
</dbReference>
<keyword evidence="8 10" id="KW-0675">Receptor</keyword>
<dbReference type="PANTHER" id="PTHR21137">
    <property type="entry name" value="ODORANT RECEPTOR"/>
    <property type="match status" value="1"/>
</dbReference>
<evidence type="ECO:0000256" key="10">
    <source>
        <dbReference type="RuleBase" id="RU351113"/>
    </source>
</evidence>
<dbReference type="GO" id="GO:0007165">
    <property type="term" value="P:signal transduction"/>
    <property type="evidence" value="ECO:0007669"/>
    <property type="project" value="UniProtKB-KW"/>
</dbReference>
<evidence type="ECO:0000256" key="7">
    <source>
        <dbReference type="ARBA" id="ARBA00023136"/>
    </source>
</evidence>
<comment type="caution">
    <text evidence="10">Lacks conserved residue(s) required for the propagation of feature annotation.</text>
</comment>
<keyword evidence="5 10" id="KW-0552">Olfaction</keyword>
<keyword evidence="3 10" id="KW-0716">Sensory transduction</keyword>
<protein>
    <recommendedName>
        <fullName evidence="10">Odorant receptor</fullName>
    </recommendedName>
</protein>
<feature type="transmembrane region" description="Helical" evidence="10">
    <location>
        <begin position="39"/>
        <end position="57"/>
    </location>
</feature>
<dbReference type="AlphaFoldDB" id="A0A857N387"/>
<sequence>MVDKTKEHDATLYEKYTRINKTILKIVFLWPTADGEDPFYRKVLKLLLLISFLVVFVKQGHRAYTFREDLSSCLEILSLSPTCLIVICRIVTFSCKGEAIRKFESFNRDMWIEEFQNEENRKTMLNTARTVNILSRFIIILYYICLGNFICTPMGTIYDQWRNGVAMEDMIYNFPFLVALNFHNPVYNAIVYMYLVSVAIFIGCWISGIESFYIVAIQYTILHIRLLREALFRLRGNANALRDLRTCIIKHNRIYRNAALINDVFGPVILFLFVFNTISMCLVLFNIVIMNGGHNGNFGISISYLSSEVVSIFFYCYFGSNIINESVELSNAIYDVDWYEDRPNALSFCNSIRIMMIRSQNPITITACGFVEVSLSTMTSIASTTLSYFTLVKKMYEEKYSNSEE</sequence>
<name>A0A857N387_9HYME</name>
<comment type="subcellular location">
    <subcellularLocation>
        <location evidence="1 10">Cell membrane</location>
        <topology evidence="1 10">Multi-pass membrane protein</topology>
    </subcellularLocation>
</comment>
<keyword evidence="4 10" id="KW-0812">Transmembrane</keyword>
<dbReference type="InterPro" id="IPR004117">
    <property type="entry name" value="7tm6_olfct_rcpt"/>
</dbReference>
<reference evidence="11" key="1">
    <citation type="submission" date="2019-04" db="EMBL/GenBank/DDBJ databases">
        <authorList>
            <person name="Guo B."/>
            <person name="Lu P."/>
        </authorList>
    </citation>
    <scope>NUCLEOTIDE SEQUENCE</scope>
</reference>
<evidence type="ECO:0000256" key="3">
    <source>
        <dbReference type="ARBA" id="ARBA00022606"/>
    </source>
</evidence>
<accession>A0A857N387</accession>
<proteinExistence type="evidence at transcript level"/>
<evidence type="ECO:0000256" key="8">
    <source>
        <dbReference type="ARBA" id="ARBA00023170"/>
    </source>
</evidence>
<evidence type="ECO:0000256" key="9">
    <source>
        <dbReference type="ARBA" id="ARBA00023224"/>
    </source>
</evidence>
<evidence type="ECO:0000256" key="2">
    <source>
        <dbReference type="ARBA" id="ARBA00022475"/>
    </source>
</evidence>
<organism evidence="11">
    <name type="scientific">Sirex noctilio</name>
    <dbReference type="NCBI Taxonomy" id="36765"/>
    <lineage>
        <taxon>Eukaryota</taxon>
        <taxon>Metazoa</taxon>
        <taxon>Ecdysozoa</taxon>
        <taxon>Arthropoda</taxon>
        <taxon>Hexapoda</taxon>
        <taxon>Insecta</taxon>
        <taxon>Pterygota</taxon>
        <taxon>Neoptera</taxon>
        <taxon>Endopterygota</taxon>
        <taxon>Hymenoptera</taxon>
        <taxon>Siricoidea</taxon>
        <taxon>Siricidae</taxon>
        <taxon>Sirex</taxon>
    </lineage>
</organism>
<dbReference type="EMBL" id="MK748994">
    <property type="protein sequence ID" value="QHN69091.1"/>
    <property type="molecule type" value="mRNA"/>
</dbReference>